<dbReference type="AlphaFoldDB" id="A0A087G6X1"/>
<dbReference type="Gramene" id="KFK25623">
    <property type="protein sequence ID" value="KFK25623"/>
    <property type="gene ID" value="AALP_AA8G139000"/>
</dbReference>
<gene>
    <name evidence="1" type="ordered locus">AALP_Aa8g139000</name>
</gene>
<dbReference type="EMBL" id="CM002876">
    <property type="protein sequence ID" value="KFK25623.1"/>
    <property type="molecule type" value="Genomic_DNA"/>
</dbReference>
<evidence type="ECO:0000313" key="2">
    <source>
        <dbReference type="Proteomes" id="UP000029120"/>
    </source>
</evidence>
<accession>A0A087G6X1</accession>
<reference evidence="2" key="1">
    <citation type="journal article" date="2015" name="Nat. Plants">
        <title>Genome expansion of Arabis alpina linked with retrotransposition and reduced symmetric DNA methylation.</title>
        <authorList>
            <person name="Willing E.M."/>
            <person name="Rawat V."/>
            <person name="Mandakova T."/>
            <person name="Maumus F."/>
            <person name="James G.V."/>
            <person name="Nordstroem K.J."/>
            <person name="Becker C."/>
            <person name="Warthmann N."/>
            <person name="Chica C."/>
            <person name="Szarzynska B."/>
            <person name="Zytnicki M."/>
            <person name="Albani M.C."/>
            <person name="Kiefer C."/>
            <person name="Bergonzi S."/>
            <person name="Castaings L."/>
            <person name="Mateos J.L."/>
            <person name="Berns M.C."/>
            <person name="Bujdoso N."/>
            <person name="Piofczyk T."/>
            <person name="de Lorenzo L."/>
            <person name="Barrero-Sicilia C."/>
            <person name="Mateos I."/>
            <person name="Piednoel M."/>
            <person name="Hagmann J."/>
            <person name="Chen-Min-Tao R."/>
            <person name="Iglesias-Fernandez R."/>
            <person name="Schuster S.C."/>
            <person name="Alonso-Blanco C."/>
            <person name="Roudier F."/>
            <person name="Carbonero P."/>
            <person name="Paz-Ares J."/>
            <person name="Davis S.J."/>
            <person name="Pecinka A."/>
            <person name="Quesneville H."/>
            <person name="Colot V."/>
            <person name="Lysak M.A."/>
            <person name="Weigel D."/>
            <person name="Coupland G."/>
            <person name="Schneeberger K."/>
        </authorList>
    </citation>
    <scope>NUCLEOTIDE SEQUENCE [LARGE SCALE GENOMIC DNA]</scope>
    <source>
        <strain evidence="2">cv. Pajares</strain>
    </source>
</reference>
<sequence length="57" mass="6475">MTRVIFEKPDHDGDVVAYALKRHRDCTVGLEEDHGATVVVCKRHRFGARGKSRKRLG</sequence>
<evidence type="ECO:0000313" key="1">
    <source>
        <dbReference type="EMBL" id="KFK25623.1"/>
    </source>
</evidence>
<keyword evidence="2" id="KW-1185">Reference proteome</keyword>
<proteinExistence type="predicted"/>
<protein>
    <submittedName>
        <fullName evidence="1">Uncharacterized protein</fullName>
    </submittedName>
</protein>
<organism evidence="1 2">
    <name type="scientific">Arabis alpina</name>
    <name type="common">Alpine rock-cress</name>
    <dbReference type="NCBI Taxonomy" id="50452"/>
    <lineage>
        <taxon>Eukaryota</taxon>
        <taxon>Viridiplantae</taxon>
        <taxon>Streptophyta</taxon>
        <taxon>Embryophyta</taxon>
        <taxon>Tracheophyta</taxon>
        <taxon>Spermatophyta</taxon>
        <taxon>Magnoliopsida</taxon>
        <taxon>eudicotyledons</taxon>
        <taxon>Gunneridae</taxon>
        <taxon>Pentapetalae</taxon>
        <taxon>rosids</taxon>
        <taxon>malvids</taxon>
        <taxon>Brassicales</taxon>
        <taxon>Brassicaceae</taxon>
        <taxon>Arabideae</taxon>
        <taxon>Arabis</taxon>
    </lineage>
</organism>
<name>A0A087G6X1_ARAAL</name>
<dbReference type="Proteomes" id="UP000029120">
    <property type="component" value="Chromosome 8"/>
</dbReference>